<evidence type="ECO:0000259" key="2">
    <source>
        <dbReference type="SMART" id="SM00181"/>
    </source>
</evidence>
<dbReference type="PANTHER" id="PTHR46513:SF13">
    <property type="entry name" value="EGF-LIKE DOMAIN-CONTAINING PROTEIN"/>
    <property type="match status" value="1"/>
</dbReference>
<evidence type="ECO:0000313" key="4">
    <source>
        <dbReference type="Proteomes" id="UP001634394"/>
    </source>
</evidence>
<protein>
    <recommendedName>
        <fullName evidence="2">EGF-like domain-containing protein</fullName>
    </recommendedName>
</protein>
<feature type="domain" description="EGF-like" evidence="2">
    <location>
        <begin position="205"/>
        <end position="240"/>
    </location>
</feature>
<dbReference type="AlphaFoldDB" id="A0ABD3XXR6"/>
<dbReference type="SMART" id="SM00181">
    <property type="entry name" value="EGF"/>
    <property type="match status" value="3"/>
</dbReference>
<dbReference type="SUPFAM" id="SSF57196">
    <property type="entry name" value="EGF/Laminin"/>
    <property type="match status" value="3"/>
</dbReference>
<feature type="repeat" description="LDL-receptor class B" evidence="1">
    <location>
        <begin position="68"/>
        <end position="111"/>
    </location>
</feature>
<dbReference type="PANTHER" id="PTHR46513">
    <property type="entry name" value="VITELLOGENIN RECEPTOR-LIKE PROTEIN-RELATED-RELATED"/>
    <property type="match status" value="1"/>
</dbReference>
<accession>A0ABD3XXR6</accession>
<sequence length="891" mass="100556">MTIFHRGISRDYVNLAVDWISHNIYWTDASYQWIMIKSLASNDMSMYRVLIHENLAGPRALTLDPMEGLLFWSDTGLSTRIEVSGLSGSNRKTLISSKLDNPGGLAADYAAKRLYLHDSRDQTLETFTYEGKDRKILVRRRDLSISCIAVYKDFLYMIDKDRASIHFLNKTNGNAFHIRQSGRTSFFLSLGLFVLEPKVHPGMGNCMEKGCEHMCVVEKDVAICLCKDGYSLNEDNTTCSLRSEFLHRALMFTNATNICTADIRVLTDFSYSPMCITDFNDTKHMILDTDERNMILATTNDVYWASVDSPEMHHLTHTNGTISGLAWDGYNRSLYWTEDDTGTIWQSTLESATPYAVVSDLNQPRDIICIPSEGRLYWISNGPIIQSCKIDGSDQRILLNGTELMDPKSLTYDPYEKRIYYRIKSPNNESAVNSFALDGSDVERFILTFNEVIDRLLIYKGHLLLTFNDVNGTLIRSYSLGSKIETTSGVFDSTGQISTIMVFDENIRQNETDPCLISNGQCEDICIPQENTRVCDCRFGFRLTENGINCTSDPIEDEFMLAVDSSDNTVYQISLMNQNLQGIIKSKDSISGVIYRPSDKVFLFGAKSKLMVTYLNGTTKEEFPVSHSGGIYYTPNRFALDYSTGNIYYTVANDWKYVSGEDSFISVISPSGIQRTLVRGLVDPSGIAVYPSKGWLFYSEGEYRPRLGKARMDGEEPSVLLHLWGEEPSDLTIDYNSDTLYYMDGTSRGIKYCNLDGRNHGALFRYYATGLSAVFVYNDHLFVTTKKNTDIRRIEISKPRVTSTFANPKELGIINFINIYSSKDQNQNEVCSDNNGGCSAFCFPIPDGSKCGCADGMELKEGSQDCTEGKTFCEQNILHHYDIISININYV</sequence>
<dbReference type="PROSITE" id="PS51120">
    <property type="entry name" value="LDLRB"/>
    <property type="match status" value="3"/>
</dbReference>
<dbReference type="SMART" id="SM00135">
    <property type="entry name" value="LY"/>
    <property type="match status" value="9"/>
</dbReference>
<dbReference type="InterPro" id="IPR050778">
    <property type="entry name" value="Cueball_EGF_LRP_Nidogen"/>
</dbReference>
<dbReference type="InterPro" id="IPR000033">
    <property type="entry name" value="LDLR_classB_rpt"/>
</dbReference>
<dbReference type="EMBL" id="JBJQND010000001">
    <property type="protein sequence ID" value="KAL3890990.1"/>
    <property type="molecule type" value="Genomic_DNA"/>
</dbReference>
<keyword evidence="4" id="KW-1185">Reference proteome</keyword>
<dbReference type="SUPFAM" id="SSF101898">
    <property type="entry name" value="NHL repeat"/>
    <property type="match status" value="1"/>
</dbReference>
<gene>
    <name evidence="3" type="ORF">ACJMK2_003256</name>
</gene>
<feature type="domain" description="EGF-like" evidence="2">
    <location>
        <begin position="514"/>
        <end position="551"/>
    </location>
</feature>
<feature type="repeat" description="LDL-receptor class B" evidence="1">
    <location>
        <begin position="374"/>
        <end position="416"/>
    </location>
</feature>
<dbReference type="InterPro" id="IPR011042">
    <property type="entry name" value="6-blade_b-propeller_TolB-like"/>
</dbReference>
<organism evidence="3 4">
    <name type="scientific">Sinanodonta woodiana</name>
    <name type="common">Chinese pond mussel</name>
    <name type="synonym">Anodonta woodiana</name>
    <dbReference type="NCBI Taxonomy" id="1069815"/>
    <lineage>
        <taxon>Eukaryota</taxon>
        <taxon>Metazoa</taxon>
        <taxon>Spiralia</taxon>
        <taxon>Lophotrochozoa</taxon>
        <taxon>Mollusca</taxon>
        <taxon>Bivalvia</taxon>
        <taxon>Autobranchia</taxon>
        <taxon>Heteroconchia</taxon>
        <taxon>Palaeoheterodonta</taxon>
        <taxon>Unionida</taxon>
        <taxon>Unionoidea</taxon>
        <taxon>Unionidae</taxon>
        <taxon>Unioninae</taxon>
        <taxon>Sinanodonta</taxon>
    </lineage>
</organism>
<evidence type="ECO:0000256" key="1">
    <source>
        <dbReference type="PROSITE-ProRule" id="PRU00461"/>
    </source>
</evidence>
<comment type="caution">
    <text evidence="3">The sequence shown here is derived from an EMBL/GenBank/DDBJ whole genome shotgun (WGS) entry which is preliminary data.</text>
</comment>
<dbReference type="Proteomes" id="UP001634394">
    <property type="component" value="Unassembled WGS sequence"/>
</dbReference>
<dbReference type="SUPFAM" id="SSF63825">
    <property type="entry name" value="YWTD domain"/>
    <property type="match status" value="2"/>
</dbReference>
<dbReference type="Pfam" id="PF00058">
    <property type="entry name" value="Ldl_recept_b"/>
    <property type="match status" value="2"/>
</dbReference>
<proteinExistence type="predicted"/>
<name>A0ABD3XXR6_SINWO</name>
<dbReference type="Gene3D" id="2.120.10.30">
    <property type="entry name" value="TolB, C-terminal domain"/>
    <property type="match status" value="3"/>
</dbReference>
<feature type="repeat" description="LDL-receptor class B" evidence="1">
    <location>
        <begin position="22"/>
        <end position="67"/>
    </location>
</feature>
<feature type="domain" description="EGF-like" evidence="2">
    <location>
        <begin position="830"/>
        <end position="867"/>
    </location>
</feature>
<reference evidence="3 4" key="1">
    <citation type="submission" date="2024-11" db="EMBL/GenBank/DDBJ databases">
        <title>Chromosome-level genome assembly of the freshwater bivalve Anodonta woodiana.</title>
        <authorList>
            <person name="Chen X."/>
        </authorList>
    </citation>
    <scope>NUCLEOTIDE SEQUENCE [LARGE SCALE GENOMIC DNA]</scope>
    <source>
        <strain evidence="3">MN2024</strain>
        <tissue evidence="3">Gills</tissue>
    </source>
</reference>
<evidence type="ECO:0000313" key="3">
    <source>
        <dbReference type="EMBL" id="KAL3890990.1"/>
    </source>
</evidence>
<dbReference type="InterPro" id="IPR000742">
    <property type="entry name" value="EGF"/>
</dbReference>